<sequence>MTVTPLYHSKNVSRPGDNVVEPNKPFFLCPCTLSRCQASRCRRSRECIRREWVTVDAGVAMAVVRGSAVKRTKIPSAGRSRVTPNAADLRSVKPSSFQGRSRRLGTGRSSATDENEMPPRRLSLPGNWLTKLASLLRIPEKLIQLHFVGRQRGPGNQMPGGLASISVSSLFPAWFKNVYQHTDDIHICVEVPPTTSDFTPNPDRMGKHTLPGASRFNKSTVTSTAPPAGCGPIIQYSPICSSVPKVNRSGRNRCWHNQSSLSLGSQSDQRDQGAAYLSYCLRSKRKRSLRLIGATTPGDLSLSSIAVLLATAMVSASELLPW</sequence>
<dbReference type="EMBL" id="JANSHE010003639">
    <property type="protein sequence ID" value="KAJ2985179.1"/>
    <property type="molecule type" value="Genomic_DNA"/>
</dbReference>
<comment type="caution">
    <text evidence="1">The sequence shown here is derived from an EMBL/GenBank/DDBJ whole genome shotgun (WGS) entry which is preliminary data.</text>
</comment>
<accession>A0ACC1P0Z8</accession>
<evidence type="ECO:0000313" key="2">
    <source>
        <dbReference type="Proteomes" id="UP001144978"/>
    </source>
</evidence>
<dbReference type="Proteomes" id="UP001144978">
    <property type="component" value="Unassembled WGS sequence"/>
</dbReference>
<keyword evidence="2" id="KW-1185">Reference proteome</keyword>
<protein>
    <submittedName>
        <fullName evidence="1">Uncharacterized protein</fullName>
    </submittedName>
</protein>
<organism evidence="1 2">
    <name type="scientific">Trametes sanguinea</name>
    <dbReference type="NCBI Taxonomy" id="158606"/>
    <lineage>
        <taxon>Eukaryota</taxon>
        <taxon>Fungi</taxon>
        <taxon>Dikarya</taxon>
        <taxon>Basidiomycota</taxon>
        <taxon>Agaricomycotina</taxon>
        <taxon>Agaricomycetes</taxon>
        <taxon>Polyporales</taxon>
        <taxon>Polyporaceae</taxon>
        <taxon>Trametes</taxon>
    </lineage>
</organism>
<evidence type="ECO:0000313" key="1">
    <source>
        <dbReference type="EMBL" id="KAJ2985179.1"/>
    </source>
</evidence>
<name>A0ACC1P0Z8_9APHY</name>
<gene>
    <name evidence="1" type="ORF">NUW54_g10237</name>
</gene>
<proteinExistence type="predicted"/>
<reference evidence="1" key="1">
    <citation type="submission" date="2022-08" db="EMBL/GenBank/DDBJ databases">
        <title>Genome Sequence of Pycnoporus sanguineus.</title>
        <authorList>
            <person name="Buettner E."/>
        </authorList>
    </citation>
    <scope>NUCLEOTIDE SEQUENCE</scope>
    <source>
        <strain evidence="1">CG-C14</strain>
    </source>
</reference>